<gene>
    <name evidence="1" type="ORF">ACH5RR_021109</name>
</gene>
<evidence type="ECO:0000313" key="1">
    <source>
        <dbReference type="EMBL" id="KAL3518520.1"/>
    </source>
</evidence>
<comment type="caution">
    <text evidence="1">The sequence shown here is derived from an EMBL/GenBank/DDBJ whole genome shotgun (WGS) entry which is preliminary data.</text>
</comment>
<name>A0ABD2ZJV2_9GENT</name>
<sequence length="122" mass="14366">MDYLAFLYSGKDNLNHIYDVCKEFYRPEKQERSLTEYFMDFKQVYEELNTLLPLSADVKTQQSHREQMAVMSFLAGLPSEFDALLEHRFFPVQRLSLSVTPSLECYELRDLDVLFLVLLVPS</sequence>
<evidence type="ECO:0000313" key="2">
    <source>
        <dbReference type="Proteomes" id="UP001630127"/>
    </source>
</evidence>
<evidence type="ECO:0008006" key="3">
    <source>
        <dbReference type="Google" id="ProtNLM"/>
    </source>
</evidence>
<dbReference type="EMBL" id="JBJUIK010000009">
    <property type="protein sequence ID" value="KAL3518520.1"/>
    <property type="molecule type" value="Genomic_DNA"/>
</dbReference>
<keyword evidence="2" id="KW-1185">Reference proteome</keyword>
<reference evidence="1 2" key="1">
    <citation type="submission" date="2024-11" db="EMBL/GenBank/DDBJ databases">
        <title>A near-complete genome assembly of Cinchona calisaya.</title>
        <authorList>
            <person name="Lian D.C."/>
            <person name="Zhao X.W."/>
            <person name="Wei L."/>
        </authorList>
    </citation>
    <scope>NUCLEOTIDE SEQUENCE [LARGE SCALE GENOMIC DNA]</scope>
    <source>
        <tissue evidence="1">Nenye</tissue>
    </source>
</reference>
<proteinExistence type="predicted"/>
<organism evidence="1 2">
    <name type="scientific">Cinchona calisaya</name>
    <dbReference type="NCBI Taxonomy" id="153742"/>
    <lineage>
        <taxon>Eukaryota</taxon>
        <taxon>Viridiplantae</taxon>
        <taxon>Streptophyta</taxon>
        <taxon>Embryophyta</taxon>
        <taxon>Tracheophyta</taxon>
        <taxon>Spermatophyta</taxon>
        <taxon>Magnoliopsida</taxon>
        <taxon>eudicotyledons</taxon>
        <taxon>Gunneridae</taxon>
        <taxon>Pentapetalae</taxon>
        <taxon>asterids</taxon>
        <taxon>lamiids</taxon>
        <taxon>Gentianales</taxon>
        <taxon>Rubiaceae</taxon>
        <taxon>Cinchonoideae</taxon>
        <taxon>Cinchoneae</taxon>
        <taxon>Cinchona</taxon>
    </lineage>
</organism>
<accession>A0ABD2ZJV2</accession>
<protein>
    <recommendedName>
        <fullName evidence="3">Retrotransposon gag domain-containing protein</fullName>
    </recommendedName>
</protein>
<dbReference type="Proteomes" id="UP001630127">
    <property type="component" value="Unassembled WGS sequence"/>
</dbReference>
<dbReference type="AlphaFoldDB" id="A0ABD2ZJV2"/>